<name>A0A7Y9X918_9ACTN</name>
<dbReference type="AlphaFoldDB" id="A0A7Y9X918"/>
<dbReference type="InterPro" id="IPR011990">
    <property type="entry name" value="TPR-like_helical_dom_sf"/>
</dbReference>
<evidence type="ECO:0000313" key="3">
    <source>
        <dbReference type="EMBL" id="NYH51384.1"/>
    </source>
</evidence>
<keyword evidence="2" id="KW-0472">Membrane</keyword>
<feature type="transmembrane region" description="Helical" evidence="2">
    <location>
        <begin position="12"/>
        <end position="33"/>
    </location>
</feature>
<evidence type="ECO:0000256" key="2">
    <source>
        <dbReference type="SAM" id="Phobius"/>
    </source>
</evidence>
<feature type="transmembrane region" description="Helical" evidence="2">
    <location>
        <begin position="45"/>
        <end position="67"/>
    </location>
</feature>
<dbReference type="Proteomes" id="UP000584931">
    <property type="component" value="Unassembled WGS sequence"/>
</dbReference>
<sequence length="899" mass="96076">MPSTRTRTRVGAVAAAALAVAAVGGALGLALWQGGGMFNRQGWEAAGWIGGVLAAMIPLVGAIGWAARRVRHAATPDGGSPEPAVSADSDGARETTNRIDGHVSGTVIMAGGGVTVTTPGPRPATNTVEAVPIEAADPARLQVHPAVLPTPDPGGYTFLTPYLPRPHDQEIGERLTPALRGETSVLVMVTGGSSTGKTRALYQALTALAPHRALLCPDTGDDLVHLLERQPIDDQAVLWLNEAQRFFYGPQANEAAAALHRLLARRTGTVAVGTLWTDPYWQDLTRPGTPGDPHTYVRELLTGPVTAHITVPDRLSPDEQRQWQKLAATHGDQRLGQALDAGSADRGRIIQHLSGGPELLRAYLDGPGHHFTATEHALITAAVDARRLGHRAPLPAPLLAQAADGELDPRERPTDNRWGCAALEGLCTGERPGGGRTDIRRALTAVHTHVPRTGAKAAYEPADYLEQQLRRRRADQMGSPALWRALLEHTTDAHSLYTLAGAAQRRGLLQHAVRLYQQAIRARYPTAAPDLARLLSQETDPHQSGTRWIAEHADPTDLRAVADLLEVLHQAGQEKALGVLASRTAEHANPAHPQVVARLLEVLHRVGQEKALGVLASRATEHTNRTDPRAVADLLEVLHRAGQEKALGVLASRATEHTNPTRTGSVARLLEVLHRAGQEKALGVLASRTAEHTNPTDTPAVARLLEVLHQAGQEKAVQVLAPRTAEHTDPTDTQAVAELLEALHQAGQEKALGVLASRATEHTNPTDTPAVADLLEVLHQAGQEKALGVLASRATEHTNPTDTQAVAELLEALHQAGQEETVQVLASRATEHTNPTDTPAVARLLKVLHRAGQEKAVQVLEHRALNAGGLPSFPLPLRHYGRDLDGTPAQAWIWDELVT</sequence>
<dbReference type="Gene3D" id="1.25.40.10">
    <property type="entry name" value="Tetratricopeptide repeat domain"/>
    <property type="match status" value="1"/>
</dbReference>
<accession>A0A7Y9X918</accession>
<feature type="region of interest" description="Disordered" evidence="1">
    <location>
        <begin position="73"/>
        <end position="94"/>
    </location>
</feature>
<proteinExistence type="predicted"/>
<reference evidence="3 4" key="1">
    <citation type="submission" date="2020-07" db="EMBL/GenBank/DDBJ databases">
        <title>Sequencing the genomes of 1000 actinobacteria strains.</title>
        <authorList>
            <person name="Klenk H.-P."/>
        </authorList>
    </citation>
    <scope>NUCLEOTIDE SEQUENCE [LARGE SCALE GENOMIC DNA]</scope>
    <source>
        <strain evidence="3 4">DSM 45278</strain>
    </source>
</reference>
<organism evidence="3 4">
    <name type="scientific">Nocardiopsis sinuspersici</name>
    <dbReference type="NCBI Taxonomy" id="501010"/>
    <lineage>
        <taxon>Bacteria</taxon>
        <taxon>Bacillati</taxon>
        <taxon>Actinomycetota</taxon>
        <taxon>Actinomycetes</taxon>
        <taxon>Streptosporangiales</taxon>
        <taxon>Nocardiopsidaceae</taxon>
        <taxon>Nocardiopsis</taxon>
    </lineage>
</organism>
<protein>
    <submittedName>
        <fullName evidence="3">Glycine cleavage system regulatory protein</fullName>
    </submittedName>
</protein>
<keyword evidence="2" id="KW-0812">Transmembrane</keyword>
<evidence type="ECO:0000256" key="1">
    <source>
        <dbReference type="SAM" id="MobiDB-lite"/>
    </source>
</evidence>
<evidence type="ECO:0000313" key="4">
    <source>
        <dbReference type="Proteomes" id="UP000584931"/>
    </source>
</evidence>
<gene>
    <name evidence="3" type="ORF">HNR06_000973</name>
</gene>
<keyword evidence="2" id="KW-1133">Transmembrane helix</keyword>
<dbReference type="EMBL" id="JACCHL010000001">
    <property type="protein sequence ID" value="NYH51384.1"/>
    <property type="molecule type" value="Genomic_DNA"/>
</dbReference>
<dbReference type="RefSeq" id="WP_179809303.1">
    <property type="nucleotide sequence ID" value="NZ_JACCHL010000001.1"/>
</dbReference>
<comment type="caution">
    <text evidence="3">The sequence shown here is derived from an EMBL/GenBank/DDBJ whole genome shotgun (WGS) entry which is preliminary data.</text>
</comment>